<dbReference type="Proteomes" id="UP000451565">
    <property type="component" value="Unassembled WGS sequence"/>
</dbReference>
<feature type="signal peptide" evidence="2">
    <location>
        <begin position="1"/>
        <end position="22"/>
    </location>
</feature>
<dbReference type="EMBL" id="WINI01000001">
    <property type="protein sequence ID" value="MQQ99545.1"/>
    <property type="molecule type" value="Genomic_DNA"/>
</dbReference>
<keyword evidence="4" id="KW-1185">Reference proteome</keyword>
<feature type="compositionally biased region" description="Gly residues" evidence="1">
    <location>
        <begin position="100"/>
        <end position="109"/>
    </location>
</feature>
<evidence type="ECO:0000256" key="1">
    <source>
        <dbReference type="SAM" id="MobiDB-lite"/>
    </source>
</evidence>
<feature type="chain" id="PRO_5032353369" description="CheA signal transduction histidine kinase" evidence="2">
    <location>
        <begin position="23"/>
        <end position="273"/>
    </location>
</feature>
<dbReference type="OrthoDB" id="8682643at2"/>
<feature type="region of interest" description="Disordered" evidence="1">
    <location>
        <begin position="78"/>
        <end position="127"/>
    </location>
</feature>
<evidence type="ECO:0000313" key="4">
    <source>
        <dbReference type="Proteomes" id="UP000451565"/>
    </source>
</evidence>
<dbReference type="AlphaFoldDB" id="A0A843YS71"/>
<evidence type="ECO:0000256" key="2">
    <source>
        <dbReference type="SAM" id="SignalP"/>
    </source>
</evidence>
<feature type="compositionally biased region" description="Low complexity" evidence="1">
    <location>
        <begin position="87"/>
        <end position="99"/>
    </location>
</feature>
<keyword evidence="2" id="KW-0732">Signal</keyword>
<accession>A0A843YS71</accession>
<evidence type="ECO:0000313" key="3">
    <source>
        <dbReference type="EMBL" id="MQQ99545.1"/>
    </source>
</evidence>
<feature type="region of interest" description="Disordered" evidence="1">
    <location>
        <begin position="25"/>
        <end position="64"/>
    </location>
</feature>
<feature type="compositionally biased region" description="Gly residues" evidence="1">
    <location>
        <begin position="35"/>
        <end position="51"/>
    </location>
</feature>
<reference evidence="3 4" key="1">
    <citation type="submission" date="2019-10" db="EMBL/GenBank/DDBJ databases">
        <title>Glaciimonas soli sp. nov., a psychrophilic bacterium isolated from the forest soil of a high elevation mountain in Taiwan.</title>
        <authorList>
            <person name="Wang L.-T."/>
            <person name="Shieh W.Y."/>
        </authorList>
    </citation>
    <scope>NUCLEOTIDE SEQUENCE [LARGE SCALE GENOMIC DNA]</scope>
    <source>
        <strain evidence="3 4">GS1</strain>
    </source>
</reference>
<sequence>MKRLLIGMLVTSAFALPTLAIAQTSPSDTATATAVGGGGGQGGSAAGGTATGGTSTATSGGMGGAGGNGGLATGGSATTTVTVNLPSTSGVGASTNSGTSGTGTSGTGVNGTAAAGDPGSSPNNTKATVDYGGTYTVKSAPSIVAPTLTTTLSDTCMGSVSFGLSFTGFGATGGSTMVDQACVRRLDAREFRSMGMNDVALALLCQSEANRKAVESTGKFCPGMEKPAMVGTGVGAAPTPSAEVGQNTDAQYKDPIVRSRLGLEALPDQSASK</sequence>
<evidence type="ECO:0008006" key="5">
    <source>
        <dbReference type="Google" id="ProtNLM"/>
    </source>
</evidence>
<comment type="caution">
    <text evidence="3">The sequence shown here is derived from an EMBL/GenBank/DDBJ whole genome shotgun (WGS) entry which is preliminary data.</text>
</comment>
<gene>
    <name evidence="3" type="ORF">GEV47_02445</name>
</gene>
<name>A0A843YS71_9BURK</name>
<proteinExistence type="predicted"/>
<organism evidence="3 4">
    <name type="scientific">Glaciimonas soli</name>
    <dbReference type="NCBI Taxonomy" id="2590999"/>
    <lineage>
        <taxon>Bacteria</taxon>
        <taxon>Pseudomonadati</taxon>
        <taxon>Pseudomonadota</taxon>
        <taxon>Betaproteobacteria</taxon>
        <taxon>Burkholderiales</taxon>
        <taxon>Oxalobacteraceae</taxon>
        <taxon>Glaciimonas</taxon>
    </lineage>
</organism>
<dbReference type="RefSeq" id="WP_153233110.1">
    <property type="nucleotide sequence ID" value="NZ_WINI01000001.1"/>
</dbReference>
<protein>
    <recommendedName>
        <fullName evidence="5">CheA signal transduction histidine kinase</fullName>
    </recommendedName>
</protein>